<reference evidence="2" key="2">
    <citation type="submission" date="2021-02" db="EMBL/GenBank/DDBJ databases">
        <authorList>
            <person name="Kimball J.A."/>
            <person name="Haas M.W."/>
            <person name="Macchietto M."/>
            <person name="Kono T."/>
            <person name="Duquette J."/>
            <person name="Shao M."/>
        </authorList>
    </citation>
    <scope>NUCLEOTIDE SEQUENCE</scope>
    <source>
        <tissue evidence="2">Fresh leaf tissue</tissue>
    </source>
</reference>
<name>A0A8J5RYK4_ZIZPA</name>
<gene>
    <name evidence="2" type="ORF">GUJ93_ZPchr0008g12439</name>
</gene>
<evidence type="ECO:0000313" key="3">
    <source>
        <dbReference type="Proteomes" id="UP000729402"/>
    </source>
</evidence>
<protein>
    <submittedName>
        <fullName evidence="2">Uncharacterized protein</fullName>
    </submittedName>
</protein>
<evidence type="ECO:0000313" key="2">
    <source>
        <dbReference type="EMBL" id="KAG8047346.1"/>
    </source>
</evidence>
<dbReference type="EMBL" id="JAAALK010000290">
    <property type="protein sequence ID" value="KAG8047346.1"/>
    <property type="molecule type" value="Genomic_DNA"/>
</dbReference>
<dbReference type="Proteomes" id="UP000729402">
    <property type="component" value="Unassembled WGS sequence"/>
</dbReference>
<proteinExistence type="predicted"/>
<organism evidence="2 3">
    <name type="scientific">Zizania palustris</name>
    <name type="common">Northern wild rice</name>
    <dbReference type="NCBI Taxonomy" id="103762"/>
    <lineage>
        <taxon>Eukaryota</taxon>
        <taxon>Viridiplantae</taxon>
        <taxon>Streptophyta</taxon>
        <taxon>Embryophyta</taxon>
        <taxon>Tracheophyta</taxon>
        <taxon>Spermatophyta</taxon>
        <taxon>Magnoliopsida</taxon>
        <taxon>Liliopsida</taxon>
        <taxon>Poales</taxon>
        <taxon>Poaceae</taxon>
        <taxon>BOP clade</taxon>
        <taxon>Oryzoideae</taxon>
        <taxon>Oryzeae</taxon>
        <taxon>Zizaniinae</taxon>
        <taxon>Zizania</taxon>
    </lineage>
</organism>
<reference evidence="2" key="1">
    <citation type="journal article" date="2021" name="bioRxiv">
        <title>Whole Genome Assembly and Annotation of Northern Wild Rice, Zizania palustris L., Supports a Whole Genome Duplication in the Zizania Genus.</title>
        <authorList>
            <person name="Haas M."/>
            <person name="Kono T."/>
            <person name="Macchietto M."/>
            <person name="Millas R."/>
            <person name="McGilp L."/>
            <person name="Shao M."/>
            <person name="Duquette J."/>
            <person name="Hirsch C.N."/>
            <person name="Kimball J."/>
        </authorList>
    </citation>
    <scope>NUCLEOTIDE SEQUENCE</scope>
    <source>
        <tissue evidence="2">Fresh leaf tissue</tissue>
    </source>
</reference>
<comment type="caution">
    <text evidence="2">The sequence shown here is derived from an EMBL/GenBank/DDBJ whole genome shotgun (WGS) entry which is preliminary data.</text>
</comment>
<feature type="region of interest" description="Disordered" evidence="1">
    <location>
        <begin position="30"/>
        <end position="98"/>
    </location>
</feature>
<keyword evidence="3" id="KW-1185">Reference proteome</keyword>
<dbReference type="AlphaFoldDB" id="A0A8J5RYK4"/>
<accession>A0A8J5RYK4</accession>
<sequence length="98" mass="10725">MVWHQPGRWLGADRYVGSVAARCRSVRQVERRRGAGRGAGGDATRHQLGAELGYNERRQGRQPGQRHASDRDGLPAVEAAVAAGKWLTPRASGERKPE</sequence>
<evidence type="ECO:0000256" key="1">
    <source>
        <dbReference type="SAM" id="MobiDB-lite"/>
    </source>
</evidence>